<dbReference type="Proteomes" id="UP000601171">
    <property type="component" value="Unassembled WGS sequence"/>
</dbReference>
<name>A0A926ILB8_9FIRM</name>
<proteinExistence type="predicted"/>
<evidence type="ECO:0000259" key="1">
    <source>
        <dbReference type="Pfam" id="PF00462"/>
    </source>
</evidence>
<organism evidence="2 3">
    <name type="scientific">Paratissierella segnis</name>
    <dbReference type="NCBI Taxonomy" id="2763679"/>
    <lineage>
        <taxon>Bacteria</taxon>
        <taxon>Bacillati</taxon>
        <taxon>Bacillota</taxon>
        <taxon>Tissierellia</taxon>
        <taxon>Tissierellales</taxon>
        <taxon>Tissierellaceae</taxon>
        <taxon>Paratissierella</taxon>
    </lineage>
</organism>
<gene>
    <name evidence="2" type="ORF">H8707_14365</name>
</gene>
<dbReference type="Gene3D" id="3.40.30.10">
    <property type="entry name" value="Glutaredoxin"/>
    <property type="match status" value="1"/>
</dbReference>
<comment type="caution">
    <text evidence="2">The sequence shown here is derived from an EMBL/GenBank/DDBJ whole genome shotgun (WGS) entry which is preliminary data.</text>
</comment>
<dbReference type="SUPFAM" id="SSF52833">
    <property type="entry name" value="Thioredoxin-like"/>
    <property type="match status" value="1"/>
</dbReference>
<dbReference type="InterPro" id="IPR017167">
    <property type="entry name" value="UCP037291_glutaredoxin-rel"/>
</dbReference>
<accession>A0A926ILB8</accession>
<dbReference type="PROSITE" id="PS51354">
    <property type="entry name" value="GLUTAREDOXIN_2"/>
    <property type="match status" value="1"/>
</dbReference>
<protein>
    <recommendedName>
        <fullName evidence="1">Glutaredoxin domain-containing protein</fullName>
    </recommendedName>
</protein>
<dbReference type="InterPro" id="IPR002109">
    <property type="entry name" value="Glutaredoxin"/>
</dbReference>
<evidence type="ECO:0000313" key="2">
    <source>
        <dbReference type="EMBL" id="MBC8589396.1"/>
    </source>
</evidence>
<dbReference type="EMBL" id="JACRTG010000034">
    <property type="protein sequence ID" value="MBC8589396.1"/>
    <property type="molecule type" value="Genomic_DNA"/>
</dbReference>
<dbReference type="InterPro" id="IPR036249">
    <property type="entry name" value="Thioredoxin-like_sf"/>
</dbReference>
<sequence>MMKKIILFGSKYCPDCEPAKEFLSNHNVKYLYLDISEGMLNLKRFLKYRDNCEEFNEIKELGKVGVPCIVVNDGEQILFDYSKFEI</sequence>
<dbReference type="AlphaFoldDB" id="A0A926ILB8"/>
<dbReference type="PIRSF" id="PIRSF037291">
    <property type="entry name" value="UCP037291_gluthr"/>
    <property type="match status" value="1"/>
</dbReference>
<feature type="domain" description="Glutaredoxin" evidence="1">
    <location>
        <begin position="5"/>
        <end position="73"/>
    </location>
</feature>
<evidence type="ECO:0000313" key="3">
    <source>
        <dbReference type="Proteomes" id="UP000601171"/>
    </source>
</evidence>
<reference evidence="2" key="1">
    <citation type="submission" date="2020-08" db="EMBL/GenBank/DDBJ databases">
        <title>Genome public.</title>
        <authorList>
            <person name="Liu C."/>
            <person name="Sun Q."/>
        </authorList>
    </citation>
    <scope>NUCLEOTIDE SEQUENCE</scope>
    <source>
        <strain evidence="2">BX21</strain>
    </source>
</reference>
<keyword evidence="3" id="KW-1185">Reference proteome</keyword>
<dbReference type="Pfam" id="PF00462">
    <property type="entry name" value="Glutaredoxin"/>
    <property type="match status" value="1"/>
</dbReference>